<organism evidence="1 2">
    <name type="scientific">Ruminococcus albus</name>
    <dbReference type="NCBI Taxonomy" id="1264"/>
    <lineage>
        <taxon>Bacteria</taxon>
        <taxon>Bacillati</taxon>
        <taxon>Bacillota</taxon>
        <taxon>Clostridia</taxon>
        <taxon>Eubacteriales</taxon>
        <taxon>Oscillospiraceae</taxon>
        <taxon>Ruminococcus</taxon>
    </lineage>
</organism>
<reference evidence="1 2" key="1">
    <citation type="submission" date="2016-10" db="EMBL/GenBank/DDBJ databases">
        <authorList>
            <person name="de Groot N.N."/>
        </authorList>
    </citation>
    <scope>NUCLEOTIDE SEQUENCE [LARGE SCALE GENOMIC DNA]</scope>
    <source>
        <strain evidence="1 2">AR67</strain>
    </source>
</reference>
<evidence type="ECO:0000313" key="2">
    <source>
        <dbReference type="Proteomes" id="UP000182192"/>
    </source>
</evidence>
<evidence type="ECO:0000313" key="1">
    <source>
        <dbReference type="EMBL" id="SFD05201.1"/>
    </source>
</evidence>
<dbReference type="RefSeq" id="WP_177219601.1">
    <property type="nucleotide sequence ID" value="NZ_FOKQ01000031.1"/>
</dbReference>
<gene>
    <name evidence="1" type="ORF">SAMN02910406_02976</name>
</gene>
<protein>
    <submittedName>
        <fullName evidence="1">Uncharacterized protein</fullName>
    </submittedName>
</protein>
<accession>A0A1I1P5I1</accession>
<sequence length="56" mass="6310">MKVQKVTEKIKLGEENVKAESRGCRYDCAETVYVGSTSTKGCAKRTVYSAKYTNLW</sequence>
<dbReference type="Proteomes" id="UP000182192">
    <property type="component" value="Unassembled WGS sequence"/>
</dbReference>
<proteinExistence type="predicted"/>
<dbReference type="AlphaFoldDB" id="A0A1I1P5I1"/>
<dbReference type="EMBL" id="FOKQ01000031">
    <property type="protein sequence ID" value="SFD05201.1"/>
    <property type="molecule type" value="Genomic_DNA"/>
</dbReference>
<name>A0A1I1P5I1_RUMAL</name>